<organism evidence="1 2">
    <name type="scientific">Algoriphagus machipongonensis</name>
    <dbReference type="NCBI Taxonomy" id="388413"/>
    <lineage>
        <taxon>Bacteria</taxon>
        <taxon>Pseudomonadati</taxon>
        <taxon>Bacteroidota</taxon>
        <taxon>Cytophagia</taxon>
        <taxon>Cytophagales</taxon>
        <taxon>Cyclobacteriaceae</taxon>
        <taxon>Algoriphagus</taxon>
    </lineage>
</organism>
<comment type="caution">
    <text evidence="1">The sequence shown here is derived from an EMBL/GenBank/DDBJ whole genome shotgun (WGS) entry which is preliminary data.</text>
</comment>
<dbReference type="OrthoDB" id="981781at2"/>
<dbReference type="EMBL" id="AAXU02000001">
    <property type="protein sequence ID" value="EAZ80343.1"/>
    <property type="molecule type" value="Genomic_DNA"/>
</dbReference>
<keyword evidence="2" id="KW-1185">Reference proteome</keyword>
<dbReference type="AlphaFoldDB" id="A3HYK7"/>
<reference evidence="1 2" key="1">
    <citation type="journal article" date="2011" name="J. Bacteriol.">
        <title>Complete genome sequence of Algoriphagus sp. PR1, bacterial prey of a colony-forming choanoflagellate.</title>
        <authorList>
            <person name="Alegado R.A."/>
            <person name="Ferriera S."/>
            <person name="Nusbaum C."/>
            <person name="Young S.K."/>
            <person name="Zeng Q."/>
            <person name="Imamovic A."/>
            <person name="Fairclough S.R."/>
            <person name="King N."/>
        </authorList>
    </citation>
    <scope>NUCLEOTIDE SEQUENCE [LARGE SCALE GENOMIC DNA]</scope>
    <source>
        <strain evidence="1 2">PR1</strain>
    </source>
</reference>
<dbReference type="HOGENOM" id="CLU_2535160_0_0_10"/>
<dbReference type="eggNOG" id="ENOG5033DYT">
    <property type="taxonomic scope" value="Bacteria"/>
</dbReference>
<gene>
    <name evidence="1" type="ORF">ALPR1_05455</name>
</gene>
<dbReference type="STRING" id="388413.ALPR1_05455"/>
<name>A3HYK7_9BACT</name>
<evidence type="ECO:0000313" key="2">
    <source>
        <dbReference type="Proteomes" id="UP000003919"/>
    </source>
</evidence>
<evidence type="ECO:0000313" key="1">
    <source>
        <dbReference type="EMBL" id="EAZ80343.1"/>
    </source>
</evidence>
<proteinExistence type="predicted"/>
<dbReference type="Proteomes" id="UP000003919">
    <property type="component" value="Unassembled WGS sequence"/>
</dbReference>
<protein>
    <submittedName>
        <fullName evidence="1">Uncharacterized protein</fullName>
    </submittedName>
</protein>
<accession>A3HYK7</accession>
<dbReference type="RefSeq" id="WP_008198949.1">
    <property type="nucleotide sequence ID" value="NZ_CM001023.1"/>
</dbReference>
<sequence>MTDREFDLMDELYFVQPFQYLQETLGWEEKVILESLESLYKRGLIKCLKSPDEECFYQVNIQEEGSKLYFLATKKGLMAHNTI</sequence>